<evidence type="ECO:0000313" key="2">
    <source>
        <dbReference type="EMBL" id="MET3682450.1"/>
    </source>
</evidence>
<sequence>MGMMNQYDLMTVTITGEQPEAFIQSIVDRGYPVYGVKRIDDSSLFVKVSPQAIRLMKQTRRAYHCSILLQEKPRLWRFYHHKHQWISYSFGVVLVCLVIVLLSNVIWRVDIVGGSPELRYDVRQSLNELGLKQGEWVFRQDDLSRVERELMNQIEELAYVGLSQEGSSFTITVEETDVYEPPLNEEPVNLIAKQTGVIQSMFIETGRPLVRIHDTVNKGDVLVSGELEEEGDVQVHAEGEVIADVWYRVQASIPLDYRYQTVEQKPSTKYSLTLFDNWNLFKPDRPDDLIHTSTRPVYFLDWQLPVSIHRHQIHTITDQQTEFNLDEQLEREIEEQLKRQLGSSIDVTYQKVLHEERDSDKVNLDMFIKVHENIVQEQKINQGD</sequence>
<dbReference type="InterPro" id="IPR010690">
    <property type="entry name" value="YqfD"/>
</dbReference>
<dbReference type="PIRSF" id="PIRSF029895">
    <property type="entry name" value="SpoIV"/>
    <property type="match status" value="1"/>
</dbReference>
<evidence type="ECO:0000313" key="3">
    <source>
        <dbReference type="Proteomes" id="UP001549167"/>
    </source>
</evidence>
<dbReference type="Proteomes" id="UP001549167">
    <property type="component" value="Unassembled WGS sequence"/>
</dbReference>
<dbReference type="EMBL" id="JBEPMX010000002">
    <property type="protein sequence ID" value="MET3682450.1"/>
    <property type="molecule type" value="Genomic_DNA"/>
</dbReference>
<evidence type="ECO:0000256" key="1">
    <source>
        <dbReference type="SAM" id="Phobius"/>
    </source>
</evidence>
<keyword evidence="1" id="KW-0472">Membrane</keyword>
<keyword evidence="1" id="KW-1133">Transmembrane helix</keyword>
<comment type="caution">
    <text evidence="2">The sequence shown here is derived from an EMBL/GenBank/DDBJ whole genome shotgun (WGS) entry which is preliminary data.</text>
</comment>
<evidence type="ECO:0008006" key="4">
    <source>
        <dbReference type="Google" id="ProtNLM"/>
    </source>
</evidence>
<accession>A0ABV2KV44</accession>
<name>A0ABV2KV44_9BACI</name>
<organism evidence="2 3">
    <name type="scientific">Alkalibacillus flavidus</name>
    <dbReference type="NCBI Taxonomy" id="546021"/>
    <lineage>
        <taxon>Bacteria</taxon>
        <taxon>Bacillati</taxon>
        <taxon>Bacillota</taxon>
        <taxon>Bacilli</taxon>
        <taxon>Bacillales</taxon>
        <taxon>Bacillaceae</taxon>
        <taxon>Alkalibacillus</taxon>
    </lineage>
</organism>
<keyword evidence="1" id="KW-0812">Transmembrane</keyword>
<keyword evidence="3" id="KW-1185">Reference proteome</keyword>
<reference evidence="2 3" key="1">
    <citation type="submission" date="2024-06" db="EMBL/GenBank/DDBJ databases">
        <title>Genomic Encyclopedia of Type Strains, Phase IV (KMG-IV): sequencing the most valuable type-strain genomes for metagenomic binning, comparative biology and taxonomic classification.</title>
        <authorList>
            <person name="Goeker M."/>
        </authorList>
    </citation>
    <scope>NUCLEOTIDE SEQUENCE [LARGE SCALE GENOMIC DNA]</scope>
    <source>
        <strain evidence="2 3">DSM 23520</strain>
    </source>
</reference>
<gene>
    <name evidence="2" type="ORF">ABID56_000531</name>
</gene>
<feature type="transmembrane region" description="Helical" evidence="1">
    <location>
        <begin position="85"/>
        <end position="107"/>
    </location>
</feature>
<protein>
    <recommendedName>
        <fullName evidence="4">Sporulation protein YqfD</fullName>
    </recommendedName>
</protein>
<proteinExistence type="predicted"/>
<dbReference type="Pfam" id="PF06898">
    <property type="entry name" value="YqfD"/>
    <property type="match status" value="1"/>
</dbReference>